<keyword evidence="2" id="KW-1185">Reference proteome</keyword>
<name>A0ABN6PUI8_9BURK</name>
<proteinExistence type="predicted"/>
<dbReference type="RefSeq" id="WP_251970752.1">
    <property type="nucleotide sequence ID" value="NZ_AP025730.1"/>
</dbReference>
<accession>A0ABN6PUI8</accession>
<evidence type="ECO:0008006" key="3">
    <source>
        <dbReference type="Google" id="ProtNLM"/>
    </source>
</evidence>
<dbReference type="Proteomes" id="UP001057498">
    <property type="component" value="Chromosome"/>
</dbReference>
<evidence type="ECO:0000313" key="1">
    <source>
        <dbReference type="EMBL" id="BDI07570.1"/>
    </source>
</evidence>
<sequence>MGMPIEVLEAELLQLPKADRIRVLDRVVASLDADATRDAAWDAVAAERDAEADRDPSVLRPLDDVLATLRAELQ</sequence>
<reference evidence="1" key="1">
    <citation type="submission" date="2022-04" db="EMBL/GenBank/DDBJ databases">
        <title>Whole genome sequence of Sphaerotilus sp. FB-5.</title>
        <authorList>
            <person name="Takeda M."/>
            <person name="Narihara S."/>
            <person name="Akimoto M."/>
            <person name="Akimoto R."/>
            <person name="Nishiyashiki S."/>
            <person name="Murakami T."/>
        </authorList>
    </citation>
    <scope>NUCLEOTIDE SEQUENCE</scope>
    <source>
        <strain evidence="1">FB-5</strain>
    </source>
</reference>
<evidence type="ECO:0000313" key="2">
    <source>
        <dbReference type="Proteomes" id="UP001057498"/>
    </source>
</evidence>
<dbReference type="InterPro" id="IPR013406">
    <property type="entry name" value="CHP02574_addiction_mod"/>
</dbReference>
<dbReference type="EMBL" id="AP025730">
    <property type="protein sequence ID" value="BDI07570.1"/>
    <property type="molecule type" value="Genomic_DNA"/>
</dbReference>
<organism evidence="1 2">
    <name type="scientific">Sphaerotilus microaerophilus</name>
    <dbReference type="NCBI Taxonomy" id="2914710"/>
    <lineage>
        <taxon>Bacteria</taxon>
        <taxon>Pseudomonadati</taxon>
        <taxon>Pseudomonadota</taxon>
        <taxon>Betaproteobacteria</taxon>
        <taxon>Burkholderiales</taxon>
        <taxon>Sphaerotilaceae</taxon>
        <taxon>Sphaerotilus</taxon>
    </lineage>
</organism>
<gene>
    <name evidence="1" type="ORF">CATMQ487_45400</name>
</gene>
<dbReference type="Pfam" id="PF09720">
    <property type="entry name" value="Unstab_antitox"/>
    <property type="match status" value="1"/>
</dbReference>
<protein>
    <recommendedName>
        <fullName evidence="3">Addiction module protein</fullName>
    </recommendedName>
</protein>